<accession>A0A7J4CYS9</accession>
<organism evidence="2 3">
    <name type="scientific">Marine Group III euryarchaeote</name>
    <dbReference type="NCBI Taxonomy" id="2173149"/>
    <lineage>
        <taxon>Archaea</taxon>
        <taxon>Methanobacteriati</taxon>
        <taxon>Thermoplasmatota</taxon>
        <taxon>Thermoplasmata</taxon>
        <taxon>Candidatus Thermoprofundales</taxon>
    </lineage>
</organism>
<dbReference type="Pfam" id="PF14520">
    <property type="entry name" value="HHH_5"/>
    <property type="match status" value="1"/>
</dbReference>
<proteinExistence type="predicted"/>
<reference evidence="3" key="1">
    <citation type="journal article" date="2019" name="bioRxiv">
        <title>Genome diversification in globally distributed novel marine Proteobacteria is linked to environmental adaptation.</title>
        <authorList>
            <person name="Zhou Z."/>
            <person name="Tran P.Q."/>
            <person name="Kieft K."/>
            <person name="Anantharaman K."/>
        </authorList>
    </citation>
    <scope>NUCLEOTIDE SEQUENCE [LARGE SCALE GENOMIC DNA]</scope>
</reference>
<dbReference type="InterPro" id="IPR010995">
    <property type="entry name" value="DNA_repair_Rad51/TF_NusA_a-hlx"/>
</dbReference>
<evidence type="ECO:0000313" key="3">
    <source>
        <dbReference type="Proteomes" id="UP000589132"/>
    </source>
</evidence>
<keyword evidence="1" id="KW-0175">Coiled coil</keyword>
<dbReference type="SUPFAM" id="SSF47794">
    <property type="entry name" value="Rad51 N-terminal domain-like"/>
    <property type="match status" value="1"/>
</dbReference>
<evidence type="ECO:0008006" key="4">
    <source>
        <dbReference type="Google" id="ProtNLM"/>
    </source>
</evidence>
<feature type="coiled-coil region" evidence="1">
    <location>
        <begin position="72"/>
        <end position="155"/>
    </location>
</feature>
<evidence type="ECO:0000313" key="2">
    <source>
        <dbReference type="EMBL" id="HIA97886.1"/>
    </source>
</evidence>
<dbReference type="EMBL" id="DTTC01000092">
    <property type="protein sequence ID" value="HIA97886.1"/>
    <property type="molecule type" value="Genomic_DNA"/>
</dbReference>
<dbReference type="AlphaFoldDB" id="A0A7J4CYS9"/>
<sequence length="276" mass="30503">MTLALHYFRLLGVHSLLPVPQYTIGRAYYITGSAVQTTGENTVDPEIDGKVAQLESGLSLEQQRLEKLWDAYEQQEKDLNASLDQINILEADIGTKGTLITSLQELLGERDAKLRELEVERQRQMKVEAEYGPRIKEMEDTIKDQTDKYDRLLSITQEMESELDLARRALHARDSWFNLNVSSLESISDLIKEWRDIQAGKFPEGSGAGGPGGGKAEFVEAISTIKGLGAVKAENLYDSGFHTVEELKAASVEDIASVVGFTNLSASKVVNGAKEL</sequence>
<dbReference type="Gene3D" id="1.10.150.20">
    <property type="entry name" value="5' to 3' exonuclease, C-terminal subdomain"/>
    <property type="match status" value="1"/>
</dbReference>
<dbReference type="GO" id="GO:0000166">
    <property type="term" value="F:nucleotide binding"/>
    <property type="evidence" value="ECO:0007669"/>
    <property type="project" value="InterPro"/>
</dbReference>
<dbReference type="Proteomes" id="UP000589132">
    <property type="component" value="Unassembled WGS sequence"/>
</dbReference>
<protein>
    <recommendedName>
        <fullName evidence="4">Helix-hairpin-helix domain-containing protein</fullName>
    </recommendedName>
</protein>
<gene>
    <name evidence="2" type="ORF">EYO15_01730</name>
</gene>
<comment type="caution">
    <text evidence="2">The sequence shown here is derived from an EMBL/GenBank/DDBJ whole genome shotgun (WGS) entry which is preliminary data.</text>
</comment>
<name>A0A7J4CYS9_9ARCH</name>
<evidence type="ECO:0000256" key="1">
    <source>
        <dbReference type="SAM" id="Coils"/>
    </source>
</evidence>